<sequence>MNQRARHTTNRRRFLRTAVAVGTLSVAGCVDSSDDEPSSGGSDDDGDDREETTEFDVETVAEGFANPWAIELLPEGGMLVTEREGRLSVVDPESGSVESIEGGPDVYAAGQGGLLDAVLHPDYPDEPWVYLSYSDDNDAGESTTRLGRGRLEPEEGLLDEFEQLHVAEPFVDSDGHYGSRMVVENDALYMTVGDRQSGEFGPDHVSQDTTNELGTTLRLALDGSVPEDNPFIGEGGFVETIYSYGHRNAQGMTVRPETGDIWQSEHGEEDGDEINVIEAGGNYGWPVATYGCAYGTDDPVGEDPDEREDTIAPVYHWECGSGGFPPAGMTFYDGEAFPDWEGDLFVGNLAGEYLGRFSVDGREVEELDPLLADEGWRVRDVAVAPGTGHLYVAVDGGDAPIVRLQPA</sequence>
<dbReference type="InterPro" id="IPR011041">
    <property type="entry name" value="Quinoprot_gluc/sorb_DH_b-prop"/>
</dbReference>
<keyword evidence="3" id="KW-0560">Oxidoreductase</keyword>
<evidence type="ECO:0000259" key="2">
    <source>
        <dbReference type="Pfam" id="PF07995"/>
    </source>
</evidence>
<organism evidence="3 4">
    <name type="scientific">Halalkalicoccus tibetensis</name>
    <dbReference type="NCBI Taxonomy" id="175632"/>
    <lineage>
        <taxon>Archaea</taxon>
        <taxon>Methanobacteriati</taxon>
        <taxon>Methanobacteriota</taxon>
        <taxon>Stenosarchaea group</taxon>
        <taxon>Halobacteria</taxon>
        <taxon>Halobacteriales</taxon>
        <taxon>Halococcaceae</taxon>
        <taxon>Halalkalicoccus</taxon>
    </lineage>
</organism>
<dbReference type="RefSeq" id="WP_340604928.1">
    <property type="nucleotide sequence ID" value="NZ_JBBMXV010000004.1"/>
</dbReference>
<dbReference type="EC" id="1.1.5.-" evidence="3"/>
<dbReference type="Proteomes" id="UP001596312">
    <property type="component" value="Unassembled WGS sequence"/>
</dbReference>
<reference evidence="3 4" key="1">
    <citation type="journal article" date="2019" name="Int. J. Syst. Evol. Microbiol.">
        <title>The Global Catalogue of Microorganisms (GCM) 10K type strain sequencing project: providing services to taxonomists for standard genome sequencing and annotation.</title>
        <authorList>
            <consortium name="The Broad Institute Genomics Platform"/>
            <consortium name="The Broad Institute Genome Sequencing Center for Infectious Disease"/>
            <person name="Wu L."/>
            <person name="Ma J."/>
        </authorList>
    </citation>
    <scope>NUCLEOTIDE SEQUENCE [LARGE SCALE GENOMIC DNA]</scope>
    <source>
        <strain evidence="3 4">CGMCC 1.3240</strain>
    </source>
</reference>
<evidence type="ECO:0000313" key="3">
    <source>
        <dbReference type="EMBL" id="MFC6906370.1"/>
    </source>
</evidence>
<dbReference type="PROSITE" id="PS51257">
    <property type="entry name" value="PROKAR_LIPOPROTEIN"/>
    <property type="match status" value="1"/>
</dbReference>
<name>A0ABD5V897_9EURY</name>
<protein>
    <submittedName>
        <fullName evidence="3">PQQ-dependent sugar dehydrogenase</fullName>
        <ecNumber evidence="3">1.1.5.-</ecNumber>
    </submittedName>
</protein>
<feature type="domain" description="Glucose/Sorbosone dehydrogenase" evidence="2">
    <location>
        <begin position="65"/>
        <end position="403"/>
    </location>
</feature>
<feature type="compositionally biased region" description="Acidic residues" evidence="1">
    <location>
        <begin position="32"/>
        <end position="54"/>
    </location>
</feature>
<gene>
    <name evidence="3" type="ORF">ACFQGH_14335</name>
</gene>
<dbReference type="PANTHER" id="PTHR19328:SF75">
    <property type="entry name" value="ALDOSE SUGAR DEHYDROGENASE YLII"/>
    <property type="match status" value="1"/>
</dbReference>
<comment type="caution">
    <text evidence="3">The sequence shown here is derived from an EMBL/GenBank/DDBJ whole genome shotgun (WGS) entry which is preliminary data.</text>
</comment>
<dbReference type="EMBL" id="JBHSXQ010000004">
    <property type="protein sequence ID" value="MFC6906370.1"/>
    <property type="molecule type" value="Genomic_DNA"/>
</dbReference>
<dbReference type="PANTHER" id="PTHR19328">
    <property type="entry name" value="HEDGEHOG-INTERACTING PROTEIN"/>
    <property type="match status" value="1"/>
</dbReference>
<dbReference type="Pfam" id="PF07995">
    <property type="entry name" value="GSDH"/>
    <property type="match status" value="1"/>
</dbReference>
<feature type="region of interest" description="Disordered" evidence="1">
    <location>
        <begin position="28"/>
        <end position="54"/>
    </location>
</feature>
<dbReference type="InterPro" id="IPR012938">
    <property type="entry name" value="Glc/Sorbosone_DH"/>
</dbReference>
<dbReference type="GO" id="GO:0016491">
    <property type="term" value="F:oxidoreductase activity"/>
    <property type="evidence" value="ECO:0007669"/>
    <property type="project" value="UniProtKB-KW"/>
</dbReference>
<evidence type="ECO:0000256" key="1">
    <source>
        <dbReference type="SAM" id="MobiDB-lite"/>
    </source>
</evidence>
<proteinExistence type="predicted"/>
<evidence type="ECO:0000313" key="4">
    <source>
        <dbReference type="Proteomes" id="UP001596312"/>
    </source>
</evidence>
<dbReference type="Gene3D" id="2.120.10.30">
    <property type="entry name" value="TolB, C-terminal domain"/>
    <property type="match status" value="1"/>
</dbReference>
<dbReference type="InterPro" id="IPR011042">
    <property type="entry name" value="6-blade_b-propeller_TolB-like"/>
</dbReference>
<dbReference type="SUPFAM" id="SSF50952">
    <property type="entry name" value="Soluble quinoprotein glucose dehydrogenase"/>
    <property type="match status" value="1"/>
</dbReference>
<keyword evidence="4" id="KW-1185">Reference proteome</keyword>
<dbReference type="AlphaFoldDB" id="A0ABD5V897"/>
<accession>A0ABD5V897</accession>